<protein>
    <submittedName>
        <fullName evidence="2">Transcriptional regulator</fullName>
    </submittedName>
</protein>
<dbReference type="Proteomes" id="UP000669179">
    <property type="component" value="Unassembled WGS sequence"/>
</dbReference>
<reference evidence="2" key="1">
    <citation type="submission" date="2021-03" db="EMBL/GenBank/DDBJ databases">
        <authorList>
            <person name="Kanchanasin P."/>
            <person name="Saeng-In P."/>
            <person name="Phongsopitanun W."/>
            <person name="Yuki M."/>
            <person name="Kudo T."/>
            <person name="Ohkuma M."/>
            <person name="Tanasupawat S."/>
        </authorList>
    </citation>
    <scope>NUCLEOTIDE SEQUENCE</scope>
    <source>
        <strain evidence="2">GKU 128</strain>
    </source>
</reference>
<feature type="domain" description="HTH luxR-type" evidence="1">
    <location>
        <begin position="257"/>
        <end position="319"/>
    </location>
</feature>
<dbReference type="GO" id="GO:0006355">
    <property type="term" value="P:regulation of DNA-templated transcription"/>
    <property type="evidence" value="ECO:0007669"/>
    <property type="project" value="InterPro"/>
</dbReference>
<dbReference type="Pfam" id="PF01978">
    <property type="entry name" value="TrmB"/>
    <property type="match status" value="1"/>
</dbReference>
<evidence type="ECO:0000313" key="2">
    <source>
        <dbReference type="EMBL" id="MBO2449905.1"/>
    </source>
</evidence>
<dbReference type="InterPro" id="IPR036390">
    <property type="entry name" value="WH_DNA-bd_sf"/>
</dbReference>
<dbReference type="SUPFAM" id="SSF46894">
    <property type="entry name" value="C-terminal effector domain of the bipartite response regulators"/>
    <property type="match status" value="1"/>
</dbReference>
<sequence>MLEAFGVAEIDEDVYRLLLRHPPLTREGLAARSGLPAGELGTVLARLEDLGLVNLLPGRPVRLAAARPDMAVELLATRWQERVTSARAAARALLAELPVDRRHRPEDQVEILFGRDAIAARFDQLQRAAATELLVLDRPPYAQEPAEPNHAELDLLARGVKVRGLYAPEALELPGAFETFGQMVAAGEEARVHVDLPLKLAIADRATAILPFSRDEREMVDSAFVIHTGNLLDALVRLFELLWDVAVPLPGTPEPAATASEDWLDQQLLTLLAAGLKDEAVARQLGISVRTLNRRVSDLMQRLGARTRFQAGLKAAELWEGAGDAGDERG</sequence>
<proteinExistence type="predicted"/>
<comment type="caution">
    <text evidence="2">The sequence shown here is derived from an EMBL/GenBank/DDBJ whole genome shotgun (WGS) entry which is preliminary data.</text>
</comment>
<dbReference type="PANTHER" id="PTHR34293">
    <property type="entry name" value="HTH-TYPE TRANSCRIPTIONAL REGULATOR TRMBL2"/>
    <property type="match status" value="1"/>
</dbReference>
<accession>A0A939TB92</accession>
<dbReference type="InterPro" id="IPR016032">
    <property type="entry name" value="Sig_transdc_resp-reg_C-effctor"/>
</dbReference>
<dbReference type="GO" id="GO:0003677">
    <property type="term" value="F:DNA binding"/>
    <property type="evidence" value="ECO:0007669"/>
    <property type="project" value="InterPro"/>
</dbReference>
<dbReference type="InterPro" id="IPR000792">
    <property type="entry name" value="Tscrpt_reg_LuxR_C"/>
</dbReference>
<dbReference type="InterPro" id="IPR002831">
    <property type="entry name" value="Tscrpt_reg_TrmB_N"/>
</dbReference>
<keyword evidence="3" id="KW-1185">Reference proteome</keyword>
<organism evidence="2 3">
    <name type="scientific">Actinomadura barringtoniae</name>
    <dbReference type="NCBI Taxonomy" id="1427535"/>
    <lineage>
        <taxon>Bacteria</taxon>
        <taxon>Bacillati</taxon>
        <taxon>Actinomycetota</taxon>
        <taxon>Actinomycetes</taxon>
        <taxon>Streptosporangiales</taxon>
        <taxon>Thermomonosporaceae</taxon>
        <taxon>Actinomadura</taxon>
    </lineage>
</organism>
<dbReference type="SMART" id="SM00421">
    <property type="entry name" value="HTH_LUXR"/>
    <property type="match status" value="1"/>
</dbReference>
<gene>
    <name evidence="2" type="ORF">J4573_22575</name>
</gene>
<dbReference type="PROSITE" id="PS50043">
    <property type="entry name" value="HTH_LUXR_2"/>
    <property type="match status" value="1"/>
</dbReference>
<dbReference type="CDD" id="cd06170">
    <property type="entry name" value="LuxR_C_like"/>
    <property type="match status" value="1"/>
</dbReference>
<name>A0A939TB92_9ACTN</name>
<dbReference type="InterPro" id="IPR051797">
    <property type="entry name" value="TrmB-like"/>
</dbReference>
<evidence type="ECO:0000313" key="3">
    <source>
        <dbReference type="Proteomes" id="UP000669179"/>
    </source>
</evidence>
<dbReference type="SUPFAM" id="SSF46785">
    <property type="entry name" value="Winged helix' DNA-binding domain"/>
    <property type="match status" value="1"/>
</dbReference>
<dbReference type="AlphaFoldDB" id="A0A939TB92"/>
<dbReference type="PANTHER" id="PTHR34293:SF1">
    <property type="entry name" value="HTH-TYPE TRANSCRIPTIONAL REGULATOR TRMBL2"/>
    <property type="match status" value="1"/>
</dbReference>
<dbReference type="EMBL" id="JAGEOJ010000009">
    <property type="protein sequence ID" value="MBO2449905.1"/>
    <property type="molecule type" value="Genomic_DNA"/>
</dbReference>
<dbReference type="RefSeq" id="WP_208257791.1">
    <property type="nucleotide sequence ID" value="NZ_JAGEOJ010000009.1"/>
</dbReference>
<dbReference type="InterPro" id="IPR036388">
    <property type="entry name" value="WH-like_DNA-bd_sf"/>
</dbReference>
<dbReference type="Pfam" id="PF00196">
    <property type="entry name" value="GerE"/>
    <property type="match status" value="1"/>
</dbReference>
<dbReference type="Gene3D" id="1.10.10.10">
    <property type="entry name" value="Winged helix-like DNA-binding domain superfamily/Winged helix DNA-binding domain"/>
    <property type="match status" value="2"/>
</dbReference>
<evidence type="ECO:0000259" key="1">
    <source>
        <dbReference type="PROSITE" id="PS50043"/>
    </source>
</evidence>